<dbReference type="KEGG" id="vg:77945678"/>
<organism evidence="1 2">
    <name type="scientific">Synechococcus phage S-H9-1</name>
    <dbReference type="NCBI Taxonomy" id="2783674"/>
    <lineage>
        <taxon>Viruses</taxon>
        <taxon>Duplodnaviria</taxon>
        <taxon>Heunggongvirae</taxon>
        <taxon>Uroviricota</taxon>
        <taxon>Caudoviricetes</taxon>
        <taxon>Pantevenvirales</taxon>
        <taxon>Kyanoviridae</taxon>
        <taxon>Scyllavirus</taxon>
        <taxon>Scyllavirus aitchnine</taxon>
    </lineage>
</organism>
<protein>
    <submittedName>
        <fullName evidence="1">Uncharacterized protein</fullName>
    </submittedName>
</protein>
<evidence type="ECO:0000313" key="1">
    <source>
        <dbReference type="EMBL" id="QPB08079.1"/>
    </source>
</evidence>
<keyword evidence="2" id="KW-1185">Reference proteome</keyword>
<dbReference type="EMBL" id="MW117966">
    <property type="protein sequence ID" value="QPB08079.1"/>
    <property type="molecule type" value="Genomic_DNA"/>
</dbReference>
<dbReference type="GeneID" id="77945678"/>
<dbReference type="RefSeq" id="YP_010669495.1">
    <property type="nucleotide sequence ID" value="NC_070961.1"/>
</dbReference>
<sequence length="257" mass="28993">MTQLFVKQVIEGCTAGLPAQIKYYTQFNQPVKIIDDTLSEVIGAVINDTLCGGTGGGGWDACDGGESKNSSHVQSKFCADCGKKVSFFAEHCPHCSCTSFKATKAQKNTKQTNPRDGRFGISAKSHFQYKEELKEYRLSLVEPLIDDPKCRQFRFTYWTLDKNSEHLDRYAQAQLDSDKSNHINFQPYGVDFYLSGPVEKFSGVLTVHDDRTEFDFDFFDLNNTTPVEIPAKFASRDSQSVIESKNFGKDRGEWVRN</sequence>
<proteinExistence type="predicted"/>
<name>A0A873WAD3_9CAUD</name>
<accession>A0A873WAD3</accession>
<reference evidence="1" key="1">
    <citation type="submission" date="2020-10" db="EMBL/GenBank/DDBJ databases">
        <title>The Isolation and Genome Sequence of a Novel Cyanophage S-H9-1 from the Yellow Sea, China.</title>
        <authorList>
            <person name="Jiang T."/>
        </authorList>
    </citation>
    <scope>NUCLEOTIDE SEQUENCE</scope>
</reference>
<evidence type="ECO:0000313" key="2">
    <source>
        <dbReference type="Proteomes" id="UP000663288"/>
    </source>
</evidence>
<dbReference type="Proteomes" id="UP000663288">
    <property type="component" value="Segment"/>
</dbReference>